<organism evidence="8">
    <name type="scientific">Candidatus Methanomethylicus mesodigestus</name>
    <dbReference type="NCBI Taxonomy" id="1867258"/>
    <lineage>
        <taxon>Archaea</taxon>
        <taxon>Thermoproteota</taxon>
        <taxon>Methanosuratincolia</taxon>
        <taxon>Candidatus Methanomethylicales</taxon>
        <taxon>Candidatus Methanomethylicaceae</taxon>
        <taxon>Candidatus Methanomethylicus</taxon>
    </lineage>
</organism>
<sequence>MAPKREKGLYISSCEVGGRWVAVAYDAGGRIWANSLPLADEGSARGAAVAAARGRGAASFTEGPPEKGKELAHAILAAGSDPNLALPLSFDGLTPFARAVLESVRRIPRGKVASYGDVARSVGRHRAWRAVGSVMAKNPFVYAVPCHRVVKSDLSPGEFGGDPEAKVHLLREEGVAFEGKRIRASCRLAQGK</sequence>
<dbReference type="InterPro" id="IPR036217">
    <property type="entry name" value="MethylDNA_cys_MeTrfase_DNAb"/>
</dbReference>
<dbReference type="SUPFAM" id="SSF46767">
    <property type="entry name" value="Methylated DNA-protein cysteine methyltransferase, C-terminal domain"/>
    <property type="match status" value="1"/>
</dbReference>
<evidence type="ECO:0000256" key="4">
    <source>
        <dbReference type="ARBA" id="ARBA00022763"/>
    </source>
</evidence>
<comment type="catalytic activity">
    <reaction evidence="1">
        <text>a 4-O-methyl-thymidine in DNA + L-cysteinyl-[protein] = a thymidine in DNA + S-methyl-L-cysteinyl-[protein]</text>
        <dbReference type="Rhea" id="RHEA:53428"/>
        <dbReference type="Rhea" id="RHEA-COMP:10131"/>
        <dbReference type="Rhea" id="RHEA-COMP:10132"/>
        <dbReference type="Rhea" id="RHEA-COMP:13555"/>
        <dbReference type="Rhea" id="RHEA-COMP:13556"/>
        <dbReference type="ChEBI" id="CHEBI:29950"/>
        <dbReference type="ChEBI" id="CHEBI:82612"/>
        <dbReference type="ChEBI" id="CHEBI:137386"/>
        <dbReference type="ChEBI" id="CHEBI:137387"/>
        <dbReference type="EC" id="2.1.1.63"/>
    </reaction>
</comment>
<dbReference type="CDD" id="cd06445">
    <property type="entry name" value="ATase"/>
    <property type="match status" value="1"/>
</dbReference>
<dbReference type="InterPro" id="IPR001497">
    <property type="entry name" value="MethylDNA_cys_MeTrfase_AS"/>
</dbReference>
<dbReference type="AlphaFoldDB" id="A0A7C3FBM8"/>
<dbReference type="PANTHER" id="PTHR10815">
    <property type="entry name" value="METHYLATED-DNA--PROTEIN-CYSTEINE METHYLTRANSFERASE"/>
    <property type="match status" value="1"/>
</dbReference>
<evidence type="ECO:0000256" key="6">
    <source>
        <dbReference type="ARBA" id="ARBA00049348"/>
    </source>
</evidence>
<evidence type="ECO:0000259" key="7">
    <source>
        <dbReference type="Pfam" id="PF01035"/>
    </source>
</evidence>
<dbReference type="EMBL" id="DSTX01000001">
    <property type="protein sequence ID" value="HFK19781.1"/>
    <property type="molecule type" value="Genomic_DNA"/>
</dbReference>
<keyword evidence="3" id="KW-0808">Transferase</keyword>
<dbReference type="InterPro" id="IPR014048">
    <property type="entry name" value="MethylDNA_cys_MeTrfase_DNA-bd"/>
</dbReference>
<dbReference type="NCBIfam" id="TIGR00589">
    <property type="entry name" value="ogt"/>
    <property type="match status" value="1"/>
</dbReference>
<evidence type="ECO:0000256" key="2">
    <source>
        <dbReference type="ARBA" id="ARBA00022603"/>
    </source>
</evidence>
<evidence type="ECO:0000256" key="1">
    <source>
        <dbReference type="ARBA" id="ARBA00001286"/>
    </source>
</evidence>
<evidence type="ECO:0000256" key="3">
    <source>
        <dbReference type="ARBA" id="ARBA00022679"/>
    </source>
</evidence>
<comment type="catalytic activity">
    <reaction evidence="6">
        <text>a 6-O-methyl-2'-deoxyguanosine in DNA + L-cysteinyl-[protein] = S-methyl-L-cysteinyl-[protein] + a 2'-deoxyguanosine in DNA</text>
        <dbReference type="Rhea" id="RHEA:24000"/>
        <dbReference type="Rhea" id="RHEA-COMP:10131"/>
        <dbReference type="Rhea" id="RHEA-COMP:10132"/>
        <dbReference type="Rhea" id="RHEA-COMP:11367"/>
        <dbReference type="Rhea" id="RHEA-COMP:11368"/>
        <dbReference type="ChEBI" id="CHEBI:29950"/>
        <dbReference type="ChEBI" id="CHEBI:82612"/>
        <dbReference type="ChEBI" id="CHEBI:85445"/>
        <dbReference type="ChEBI" id="CHEBI:85448"/>
        <dbReference type="EC" id="2.1.1.63"/>
    </reaction>
</comment>
<evidence type="ECO:0000256" key="5">
    <source>
        <dbReference type="ARBA" id="ARBA00023204"/>
    </source>
</evidence>
<reference evidence="8" key="1">
    <citation type="journal article" date="2020" name="mSystems">
        <title>Genome- and Community-Level Interaction Insights into Carbon Utilization and Element Cycling Functions of Hydrothermarchaeota in Hydrothermal Sediment.</title>
        <authorList>
            <person name="Zhou Z."/>
            <person name="Liu Y."/>
            <person name="Xu W."/>
            <person name="Pan J."/>
            <person name="Luo Z.H."/>
            <person name="Li M."/>
        </authorList>
    </citation>
    <scope>NUCLEOTIDE SEQUENCE [LARGE SCALE GENOMIC DNA]</scope>
    <source>
        <strain evidence="8">SpSt-468</strain>
    </source>
</reference>
<dbReference type="PANTHER" id="PTHR10815:SF13">
    <property type="entry name" value="METHYLATED-DNA--PROTEIN-CYSTEINE METHYLTRANSFERASE"/>
    <property type="match status" value="1"/>
</dbReference>
<comment type="caution">
    <text evidence="8">The sequence shown here is derived from an EMBL/GenBank/DDBJ whole genome shotgun (WGS) entry which is preliminary data.</text>
</comment>
<keyword evidence="2" id="KW-0489">Methyltransferase</keyword>
<dbReference type="InterPro" id="IPR036388">
    <property type="entry name" value="WH-like_DNA-bd_sf"/>
</dbReference>
<dbReference type="Gene3D" id="1.10.10.10">
    <property type="entry name" value="Winged helix-like DNA-binding domain superfamily/Winged helix DNA-binding domain"/>
    <property type="match status" value="1"/>
</dbReference>
<name>A0A7C3FBM8_9CREN</name>
<keyword evidence="4" id="KW-0227">DNA damage</keyword>
<gene>
    <name evidence="8" type="ORF">ENS19_00680</name>
</gene>
<dbReference type="GO" id="GO:0003908">
    <property type="term" value="F:methylated-DNA-[protein]-cysteine S-methyltransferase activity"/>
    <property type="evidence" value="ECO:0007669"/>
    <property type="project" value="UniProtKB-EC"/>
</dbReference>
<keyword evidence="5" id="KW-0234">DNA repair</keyword>
<dbReference type="PROSITE" id="PS00374">
    <property type="entry name" value="MGMT"/>
    <property type="match status" value="1"/>
</dbReference>
<evidence type="ECO:0000313" key="8">
    <source>
        <dbReference type="EMBL" id="HFK19781.1"/>
    </source>
</evidence>
<dbReference type="GO" id="GO:0006281">
    <property type="term" value="P:DNA repair"/>
    <property type="evidence" value="ECO:0007669"/>
    <property type="project" value="UniProtKB-KW"/>
</dbReference>
<dbReference type="GO" id="GO:0032259">
    <property type="term" value="P:methylation"/>
    <property type="evidence" value="ECO:0007669"/>
    <property type="project" value="UniProtKB-KW"/>
</dbReference>
<proteinExistence type="predicted"/>
<feature type="domain" description="Methylated-DNA-[protein]-cysteine S-methyltransferase DNA binding" evidence="7">
    <location>
        <begin position="95"/>
        <end position="175"/>
    </location>
</feature>
<protein>
    <submittedName>
        <fullName evidence="8">MGMT family protein</fullName>
    </submittedName>
</protein>
<accession>A0A7C3FBM8</accession>
<dbReference type="Pfam" id="PF01035">
    <property type="entry name" value="DNA_binding_1"/>
    <property type="match status" value="1"/>
</dbReference>